<keyword evidence="1" id="KW-0658">Purine biosynthesis</keyword>
<evidence type="ECO:0000313" key="5">
    <source>
        <dbReference type="EMBL" id="VAX00098.1"/>
    </source>
</evidence>
<dbReference type="PANTHER" id="PTHR23046">
    <property type="entry name" value="PHOSPHORIBOSYLAMINOIMIDAZOLE CARBOXYLASE CATALYTIC SUBUNIT"/>
    <property type="match status" value="1"/>
</dbReference>
<organism evidence="5">
    <name type="scientific">hydrothermal vent metagenome</name>
    <dbReference type="NCBI Taxonomy" id="652676"/>
    <lineage>
        <taxon>unclassified sequences</taxon>
        <taxon>metagenomes</taxon>
        <taxon>ecological metagenomes</taxon>
    </lineage>
</organism>
<dbReference type="InterPro" id="IPR000031">
    <property type="entry name" value="PurE_dom"/>
</dbReference>
<dbReference type="InterPro" id="IPR033747">
    <property type="entry name" value="PurE_ClassI"/>
</dbReference>
<dbReference type="HAMAP" id="MF_01929">
    <property type="entry name" value="PurE_classI"/>
    <property type="match status" value="1"/>
</dbReference>
<accession>A0A3B1AKZ1</accession>
<dbReference type="AlphaFoldDB" id="A0A3B1AKZ1"/>
<comment type="pathway">
    <text evidence="3">Purine metabolism.</text>
</comment>
<evidence type="ECO:0000256" key="2">
    <source>
        <dbReference type="ARBA" id="ARBA00023235"/>
    </source>
</evidence>
<dbReference type="GO" id="GO:0006189">
    <property type="term" value="P:'de novo' IMP biosynthetic process"/>
    <property type="evidence" value="ECO:0007669"/>
    <property type="project" value="InterPro"/>
</dbReference>
<dbReference type="PANTHER" id="PTHR23046:SF2">
    <property type="entry name" value="PHOSPHORIBOSYLAMINOIMIDAZOLE CARBOXYLASE"/>
    <property type="match status" value="1"/>
</dbReference>
<dbReference type="SMART" id="SM01001">
    <property type="entry name" value="AIRC"/>
    <property type="match status" value="1"/>
</dbReference>
<dbReference type="EC" id="5.4.99.18" evidence="5"/>
<dbReference type="InterPro" id="IPR024694">
    <property type="entry name" value="PurE_prokaryotes"/>
</dbReference>
<dbReference type="NCBIfam" id="TIGR01162">
    <property type="entry name" value="purE"/>
    <property type="match status" value="1"/>
</dbReference>
<dbReference type="GO" id="GO:0034023">
    <property type="term" value="F:5-(carboxyamino)imidazole ribonucleotide mutase activity"/>
    <property type="evidence" value="ECO:0007669"/>
    <property type="project" value="UniProtKB-EC"/>
</dbReference>
<dbReference type="EMBL" id="UOFS01000042">
    <property type="protein sequence ID" value="VAX00098.1"/>
    <property type="molecule type" value="Genomic_DNA"/>
</dbReference>
<evidence type="ECO:0000259" key="4">
    <source>
        <dbReference type="SMART" id="SM01001"/>
    </source>
</evidence>
<gene>
    <name evidence="5" type="ORF">MNBD_GAMMA22-1128</name>
</gene>
<dbReference type="SUPFAM" id="SSF52255">
    <property type="entry name" value="N5-CAIR mutase (phosphoribosylaminoimidazole carboxylase, PurE)"/>
    <property type="match status" value="1"/>
</dbReference>
<dbReference type="Gene3D" id="3.40.50.1970">
    <property type="match status" value="1"/>
</dbReference>
<dbReference type="PIRSF" id="PIRSF001338">
    <property type="entry name" value="AIR_carboxylase"/>
    <property type="match status" value="1"/>
</dbReference>
<evidence type="ECO:0000256" key="1">
    <source>
        <dbReference type="ARBA" id="ARBA00022755"/>
    </source>
</evidence>
<reference evidence="5" key="1">
    <citation type="submission" date="2018-06" db="EMBL/GenBank/DDBJ databases">
        <authorList>
            <person name="Zhirakovskaya E."/>
        </authorList>
    </citation>
    <scope>NUCLEOTIDE SEQUENCE</scope>
</reference>
<keyword evidence="2 5" id="KW-0413">Isomerase</keyword>
<dbReference type="Pfam" id="PF00731">
    <property type="entry name" value="AIRC"/>
    <property type="match status" value="1"/>
</dbReference>
<sequence length="168" mass="17479">MSSVFVSIIMGSDSDLPVMQSCIDTLTKLEIACEVKISSAHRTPDITRHYIADAEQRGCQVFIGAAGLAAHLAGTIAAHTLKPVIGVPMDGGPLKGMDALLSTVQMPGGIPVASVAIGKAGAKNAAYLAAQMLALSDPSLEKRIIDEREDNAKAVVAKDAQVQQMLAK</sequence>
<name>A0A3B1AKZ1_9ZZZZ</name>
<evidence type="ECO:0000256" key="3">
    <source>
        <dbReference type="ARBA" id="ARBA00025704"/>
    </source>
</evidence>
<protein>
    <submittedName>
        <fullName evidence="5">N5-carboxyaminoimidazole ribonucleotide mutase</fullName>
        <ecNumber evidence="5">5.4.99.18</ecNumber>
    </submittedName>
</protein>
<feature type="domain" description="PurE" evidence="4">
    <location>
        <begin position="4"/>
        <end position="155"/>
    </location>
</feature>
<proteinExistence type="inferred from homology"/>